<reference evidence="2 3" key="1">
    <citation type="submission" date="2019-09" db="EMBL/GenBank/DDBJ databases">
        <title>Draft genome of the ectomycorrhizal ascomycete Sphaerosporella brunnea.</title>
        <authorList>
            <consortium name="DOE Joint Genome Institute"/>
            <person name="Benucci G.M."/>
            <person name="Marozzi G."/>
            <person name="Antonielli L."/>
            <person name="Sanchez S."/>
            <person name="Marco P."/>
            <person name="Wang X."/>
            <person name="Falini L.B."/>
            <person name="Barry K."/>
            <person name="Haridas S."/>
            <person name="Lipzen A."/>
            <person name="Labutti K."/>
            <person name="Grigoriev I.V."/>
            <person name="Murat C."/>
            <person name="Martin F."/>
            <person name="Albertini E."/>
            <person name="Donnini D."/>
            <person name="Bonito G."/>
        </authorList>
    </citation>
    <scope>NUCLEOTIDE SEQUENCE [LARGE SCALE GENOMIC DNA]</scope>
    <source>
        <strain evidence="2 3">Sb_GMNB300</strain>
    </source>
</reference>
<protein>
    <submittedName>
        <fullName evidence="2">Uncharacterized protein</fullName>
    </submittedName>
</protein>
<feature type="signal peptide" evidence="1">
    <location>
        <begin position="1"/>
        <end position="21"/>
    </location>
</feature>
<evidence type="ECO:0000313" key="2">
    <source>
        <dbReference type="EMBL" id="KAA8893898.1"/>
    </source>
</evidence>
<dbReference type="InParanoid" id="A0A5J5EGJ0"/>
<keyword evidence="3" id="KW-1185">Reference proteome</keyword>
<organism evidence="2 3">
    <name type="scientific">Sphaerosporella brunnea</name>
    <dbReference type="NCBI Taxonomy" id="1250544"/>
    <lineage>
        <taxon>Eukaryota</taxon>
        <taxon>Fungi</taxon>
        <taxon>Dikarya</taxon>
        <taxon>Ascomycota</taxon>
        <taxon>Pezizomycotina</taxon>
        <taxon>Pezizomycetes</taxon>
        <taxon>Pezizales</taxon>
        <taxon>Pyronemataceae</taxon>
        <taxon>Sphaerosporella</taxon>
    </lineage>
</organism>
<comment type="caution">
    <text evidence="2">The sequence shown here is derived from an EMBL/GenBank/DDBJ whole genome shotgun (WGS) entry which is preliminary data.</text>
</comment>
<accession>A0A5J5EGJ0</accession>
<proteinExistence type="predicted"/>
<keyword evidence="1" id="KW-0732">Signal</keyword>
<name>A0A5J5EGJ0_9PEZI</name>
<dbReference type="EMBL" id="VXIS01000391">
    <property type="protein sequence ID" value="KAA8893898.1"/>
    <property type="molecule type" value="Genomic_DNA"/>
</dbReference>
<sequence>MASIAFDIASMFFLPATMVLATQNPLSNLFGRAIQTAQSLLQSLDGGMAANLDLAVKRYSLTFDNMHMVERLIACNMPTLGSWPGRVWWLCYCNVCAGFGLVINRPGFAGAGWILALFFELMAREEHGNVKGWMEVKDSLRMGTGTGDAAAARRASAGF</sequence>
<dbReference type="Proteomes" id="UP000326924">
    <property type="component" value="Unassembled WGS sequence"/>
</dbReference>
<gene>
    <name evidence="2" type="ORF">FN846DRAFT_913539</name>
</gene>
<dbReference type="AlphaFoldDB" id="A0A5J5EGJ0"/>
<evidence type="ECO:0000313" key="3">
    <source>
        <dbReference type="Proteomes" id="UP000326924"/>
    </source>
</evidence>
<feature type="chain" id="PRO_5023813477" evidence="1">
    <location>
        <begin position="22"/>
        <end position="159"/>
    </location>
</feature>
<evidence type="ECO:0000256" key="1">
    <source>
        <dbReference type="SAM" id="SignalP"/>
    </source>
</evidence>